<protein>
    <recommendedName>
        <fullName evidence="1">UspA domain-containing protein</fullName>
    </recommendedName>
</protein>
<dbReference type="Proteomes" id="UP001634394">
    <property type="component" value="Unassembled WGS sequence"/>
</dbReference>
<dbReference type="AlphaFoldDB" id="A0ABD3V6U0"/>
<dbReference type="PANTHER" id="PTHR46989:SF3">
    <property type="entry name" value="USPA DOMAIN-CONTAINING PROTEIN"/>
    <property type="match status" value="1"/>
</dbReference>
<organism evidence="2 3">
    <name type="scientific">Sinanodonta woodiana</name>
    <name type="common">Chinese pond mussel</name>
    <name type="synonym">Anodonta woodiana</name>
    <dbReference type="NCBI Taxonomy" id="1069815"/>
    <lineage>
        <taxon>Eukaryota</taxon>
        <taxon>Metazoa</taxon>
        <taxon>Spiralia</taxon>
        <taxon>Lophotrochozoa</taxon>
        <taxon>Mollusca</taxon>
        <taxon>Bivalvia</taxon>
        <taxon>Autobranchia</taxon>
        <taxon>Heteroconchia</taxon>
        <taxon>Palaeoheterodonta</taxon>
        <taxon>Unionida</taxon>
        <taxon>Unionoidea</taxon>
        <taxon>Unionidae</taxon>
        <taxon>Unioninae</taxon>
        <taxon>Sinanodonta</taxon>
    </lineage>
</organism>
<dbReference type="CDD" id="cd23659">
    <property type="entry name" value="USP_At3g01520-like"/>
    <property type="match status" value="1"/>
</dbReference>
<dbReference type="SUPFAM" id="SSF52402">
    <property type="entry name" value="Adenine nucleotide alpha hydrolases-like"/>
    <property type="match status" value="1"/>
</dbReference>
<comment type="caution">
    <text evidence="2">The sequence shown here is derived from an EMBL/GenBank/DDBJ whole genome shotgun (WGS) entry which is preliminary data.</text>
</comment>
<dbReference type="InterPro" id="IPR014729">
    <property type="entry name" value="Rossmann-like_a/b/a_fold"/>
</dbReference>
<evidence type="ECO:0000259" key="1">
    <source>
        <dbReference type="Pfam" id="PF00582"/>
    </source>
</evidence>
<gene>
    <name evidence="2" type="ORF">ACJMK2_012005</name>
</gene>
<reference evidence="2 3" key="1">
    <citation type="submission" date="2024-11" db="EMBL/GenBank/DDBJ databases">
        <title>Chromosome-level genome assembly of the freshwater bivalve Anodonta woodiana.</title>
        <authorList>
            <person name="Chen X."/>
        </authorList>
    </citation>
    <scope>NUCLEOTIDE SEQUENCE [LARGE SCALE GENOMIC DNA]</scope>
    <source>
        <strain evidence="2">MN2024</strain>
        <tissue evidence="2">Gills</tissue>
    </source>
</reference>
<dbReference type="Pfam" id="PF00582">
    <property type="entry name" value="Usp"/>
    <property type="match status" value="1"/>
</dbReference>
<feature type="domain" description="UspA" evidence="1">
    <location>
        <begin position="5"/>
        <end position="146"/>
    </location>
</feature>
<evidence type="ECO:0000313" key="3">
    <source>
        <dbReference type="Proteomes" id="UP001634394"/>
    </source>
</evidence>
<dbReference type="PRINTS" id="PR01438">
    <property type="entry name" value="UNVRSLSTRESS"/>
</dbReference>
<dbReference type="Gene3D" id="3.40.50.620">
    <property type="entry name" value="HUPs"/>
    <property type="match status" value="1"/>
</dbReference>
<name>A0ABD3V6U0_SINWO</name>
<dbReference type="InterPro" id="IPR006016">
    <property type="entry name" value="UspA"/>
</dbReference>
<dbReference type="PANTHER" id="PTHR46989">
    <property type="entry name" value="USP DOMAIN-CONTAINING PROTEIN"/>
    <property type="match status" value="1"/>
</dbReference>
<dbReference type="InterPro" id="IPR006015">
    <property type="entry name" value="Universal_stress_UspA"/>
</dbReference>
<keyword evidence="3" id="KW-1185">Reference proteome</keyword>
<sequence length="158" mass="17841">MSGRAVIIAIDDSPFSEYAFDFYVRNVYRPGDNIVLVHVPEYQNLIGAPSLLSDPNLVYDIMREEEVKMRELVQKYSSKMKEAQISGKVKQMMGKVGEAILEAASEEKADMIIVGTRGMGKIRRTFLGSVSDFCLHHSPVPVLVCRQKEDKSEKKNKK</sequence>
<proteinExistence type="predicted"/>
<dbReference type="EMBL" id="JBJQND010000013">
    <property type="protein sequence ID" value="KAL3857327.1"/>
    <property type="molecule type" value="Genomic_DNA"/>
</dbReference>
<evidence type="ECO:0000313" key="2">
    <source>
        <dbReference type="EMBL" id="KAL3857327.1"/>
    </source>
</evidence>
<accession>A0ABD3V6U0</accession>